<dbReference type="Gene3D" id="3.50.50.60">
    <property type="entry name" value="FAD/NAD(P)-binding domain"/>
    <property type="match status" value="2"/>
</dbReference>
<organism evidence="2 3">
    <name type="scientific">Morganella psychrotolerans</name>
    <dbReference type="NCBI Taxonomy" id="368603"/>
    <lineage>
        <taxon>Bacteria</taxon>
        <taxon>Pseudomonadati</taxon>
        <taxon>Pseudomonadota</taxon>
        <taxon>Gammaproteobacteria</taxon>
        <taxon>Enterobacterales</taxon>
        <taxon>Morganellaceae</taxon>
        <taxon>Morganella</taxon>
    </lineage>
</organism>
<name>A0A1B8H9N6_9GAMM</name>
<evidence type="ECO:0000259" key="1">
    <source>
        <dbReference type="Pfam" id="PF07992"/>
    </source>
</evidence>
<dbReference type="PANTHER" id="PTHR43755">
    <property type="match status" value="1"/>
</dbReference>
<dbReference type="RefSeq" id="WP_067423982.1">
    <property type="nucleotide sequence ID" value="NZ_LZEX01000023.1"/>
</dbReference>
<dbReference type="Proteomes" id="UP000092247">
    <property type="component" value="Unassembled WGS sequence"/>
</dbReference>
<dbReference type="EMBL" id="LZEX01000023">
    <property type="protein sequence ID" value="OBU05788.1"/>
    <property type="molecule type" value="Genomic_DNA"/>
</dbReference>
<evidence type="ECO:0000313" key="3">
    <source>
        <dbReference type="Proteomes" id="UP000092247"/>
    </source>
</evidence>
<reference evidence="2 3" key="1">
    <citation type="submission" date="2016-06" db="EMBL/GenBank/DDBJ databases">
        <authorList>
            <person name="Kjaerup R.B."/>
            <person name="Dalgaard T.S."/>
            <person name="Juul-Madsen H.R."/>
        </authorList>
    </citation>
    <scope>NUCLEOTIDE SEQUENCE [LARGE SCALE GENOMIC DNA]</scope>
    <source>
        <strain evidence="2 3">GCSL-Mp3</strain>
    </source>
</reference>
<dbReference type="GO" id="GO:0016491">
    <property type="term" value="F:oxidoreductase activity"/>
    <property type="evidence" value="ECO:0007669"/>
    <property type="project" value="InterPro"/>
</dbReference>
<dbReference type="InterPro" id="IPR052541">
    <property type="entry name" value="SQRD"/>
</dbReference>
<dbReference type="AlphaFoldDB" id="A0A1B8H9N6"/>
<dbReference type="PANTHER" id="PTHR43755:SF1">
    <property type="entry name" value="FAD-DEPENDENT PYRIDINE NUCLEOTIDE-DISULPHIDE OXIDOREDUCTASE"/>
    <property type="match status" value="1"/>
</dbReference>
<dbReference type="Pfam" id="PF07992">
    <property type="entry name" value="Pyr_redox_2"/>
    <property type="match status" value="1"/>
</dbReference>
<evidence type="ECO:0000313" key="2">
    <source>
        <dbReference type="EMBL" id="OBU05788.1"/>
    </source>
</evidence>
<feature type="domain" description="FAD/NAD(P)-binding" evidence="1">
    <location>
        <begin position="3"/>
        <end position="141"/>
    </location>
</feature>
<dbReference type="SUPFAM" id="SSF51905">
    <property type="entry name" value="FAD/NAD(P)-binding domain"/>
    <property type="match status" value="2"/>
</dbReference>
<comment type="caution">
    <text evidence="2">The sequence shown here is derived from an EMBL/GenBank/DDBJ whole genome shotgun (WGS) entry which is preliminary data.</text>
</comment>
<dbReference type="InterPro" id="IPR023753">
    <property type="entry name" value="FAD/NAD-binding_dom"/>
</dbReference>
<dbReference type="InterPro" id="IPR036188">
    <property type="entry name" value="FAD/NAD-bd_sf"/>
</dbReference>
<sequence length="395" mass="44600">MQRIVIVGGGAGGTMVANILTKKLLNDIYQKKVEVVLISDSEWHYYKPAFMYVAFNLYQKDELRKSQRSLLRPEIKFVHDRVEHFDFASQTLLGKNGTKYGYDYLVIATGCQPRPERISGMKEAADHFYQYQPARQLAEKLAKFEKGRIFITVSFPNTPNVPHQCGIAPMETTLMLDDYFRQRRVRQDIEIVYTYPTVSQLLRNCLFMQKDVCEVLPAVFQERGIQAQRGFTLERVCPEKKIAYSKEGEEQPFDLLIGTPPISAVEAVRNTGLCDGDPEEGWLPTDPETLQVYGLKNVYVLGDTVDLPISKAAGSCHNQSTVVVDNIIGEMRFGYTTAIYDGRVQAVAQMGLNAGMPLQYDYKHDVAPTPPTKLGGLLRTGFNRGLYWSTVRGLV</sequence>
<gene>
    <name evidence="2" type="ORF">AYY17_05420</name>
</gene>
<proteinExistence type="predicted"/>
<accession>A0A1B8H9N6</accession>
<dbReference type="STRING" id="368603.AYY16_12960"/>
<protein>
    <submittedName>
        <fullName evidence="2">Pyridine nucleotide-disulfide oxidoreductase</fullName>
    </submittedName>
</protein>